<organism evidence="2 3">
    <name type="scientific">Starkeya nomas</name>
    <dbReference type="NCBI Taxonomy" id="2666134"/>
    <lineage>
        <taxon>Bacteria</taxon>
        <taxon>Pseudomonadati</taxon>
        <taxon>Pseudomonadota</taxon>
        <taxon>Alphaproteobacteria</taxon>
        <taxon>Hyphomicrobiales</taxon>
        <taxon>Xanthobacteraceae</taxon>
        <taxon>Starkeya</taxon>
    </lineage>
</organism>
<accession>A0A5S9NBK5</accession>
<protein>
    <recommendedName>
        <fullName evidence="1">HTH cro/C1-type domain-containing protein</fullName>
    </recommendedName>
</protein>
<dbReference type="InterPro" id="IPR010982">
    <property type="entry name" value="Lambda_DNA-bd_dom_sf"/>
</dbReference>
<dbReference type="SMART" id="SM00530">
    <property type="entry name" value="HTH_XRE"/>
    <property type="match status" value="1"/>
</dbReference>
<evidence type="ECO:0000313" key="2">
    <source>
        <dbReference type="EMBL" id="CAA0087596.1"/>
    </source>
</evidence>
<dbReference type="SUPFAM" id="SSF47413">
    <property type="entry name" value="lambda repressor-like DNA-binding domains"/>
    <property type="match status" value="1"/>
</dbReference>
<name>A0A5S9NBK5_9HYPH</name>
<proteinExistence type="predicted"/>
<gene>
    <name evidence="2" type="ORF">STARVERO_00519</name>
</gene>
<dbReference type="AlphaFoldDB" id="A0A5S9NBK5"/>
<dbReference type="CDD" id="cd00093">
    <property type="entry name" value="HTH_XRE"/>
    <property type="match status" value="1"/>
</dbReference>
<dbReference type="PROSITE" id="PS50943">
    <property type="entry name" value="HTH_CROC1"/>
    <property type="match status" value="1"/>
</dbReference>
<dbReference type="Pfam" id="PF01381">
    <property type="entry name" value="HTH_3"/>
    <property type="match status" value="1"/>
</dbReference>
<sequence length="167" mass="18656">MVDSVRKEPTEDASLSERLRQFRESLHLDQKAMAKKVGAAFRTYQDYEHGKTTPKVAVLQKLHDAGCDLTWLLTGVRAASPKPEPWAHFTPDEELLGRVTEMVARAYSDAGRPLSMVDLGRLSAEKYKIIVDATDDPDERFTMVKLTGAQLRKDLITEQPGSGKRSA</sequence>
<reference evidence="2 3" key="1">
    <citation type="submission" date="2019-12" db="EMBL/GenBank/DDBJ databases">
        <authorList>
            <person name="Reyes-Prieto M."/>
        </authorList>
    </citation>
    <scope>NUCLEOTIDE SEQUENCE [LARGE SCALE GENOMIC DNA]</scope>
    <source>
        <strain evidence="2">HF14-78462</strain>
    </source>
</reference>
<feature type="domain" description="HTH cro/C1-type" evidence="1">
    <location>
        <begin position="19"/>
        <end position="72"/>
    </location>
</feature>
<evidence type="ECO:0000313" key="3">
    <source>
        <dbReference type="Proteomes" id="UP000433050"/>
    </source>
</evidence>
<dbReference type="EMBL" id="CACSAS010000001">
    <property type="protein sequence ID" value="CAA0087596.1"/>
    <property type="molecule type" value="Genomic_DNA"/>
</dbReference>
<dbReference type="RefSeq" id="WP_159597809.1">
    <property type="nucleotide sequence ID" value="NZ_CACSAS010000001.1"/>
</dbReference>
<dbReference type="Proteomes" id="UP000433050">
    <property type="component" value="Unassembled WGS sequence"/>
</dbReference>
<evidence type="ECO:0000259" key="1">
    <source>
        <dbReference type="PROSITE" id="PS50943"/>
    </source>
</evidence>
<dbReference type="InterPro" id="IPR001387">
    <property type="entry name" value="Cro/C1-type_HTH"/>
</dbReference>
<keyword evidence="3" id="KW-1185">Reference proteome</keyword>
<dbReference type="Gene3D" id="1.10.260.40">
    <property type="entry name" value="lambda repressor-like DNA-binding domains"/>
    <property type="match status" value="1"/>
</dbReference>
<dbReference type="GO" id="GO:0003677">
    <property type="term" value="F:DNA binding"/>
    <property type="evidence" value="ECO:0007669"/>
    <property type="project" value="InterPro"/>
</dbReference>